<proteinExistence type="predicted"/>
<comment type="caution">
    <text evidence="1">The sequence shown here is derived from an EMBL/GenBank/DDBJ whole genome shotgun (WGS) entry which is preliminary data.</text>
</comment>
<feature type="non-terminal residue" evidence="1">
    <location>
        <position position="241"/>
    </location>
</feature>
<accession>A0A0F9UEZ2</accession>
<gene>
    <name evidence="1" type="ORF">LCGC14_0615480</name>
</gene>
<evidence type="ECO:0000313" key="1">
    <source>
        <dbReference type="EMBL" id="KKN52198.1"/>
    </source>
</evidence>
<sequence length="241" mass="25201">MSNIISGSPQIFDLNPYDETNVQQHKLGAIAVAPNGDAYRYTRIISTGTDLIAGNLQVSLAAEANHQNRVIAANVAAGVSTIEVTVGGTQVDANEYDEGSLVWNDNSPEGEFYTVTSHDASAAGSEDITVNFSPALRTAATTASQVELVRNPWNNPAISQLITERAAGVAVQDWDVSVANFGWLKTRGLASVLMDSTGSTIGFIATISNATNGAVGVIATIAQEVTVGQFLGTPINGEFNT</sequence>
<protein>
    <submittedName>
        <fullName evidence="1">Uncharacterized protein</fullName>
    </submittedName>
</protein>
<name>A0A0F9UEZ2_9ZZZZ</name>
<reference evidence="1" key="1">
    <citation type="journal article" date="2015" name="Nature">
        <title>Complex archaea that bridge the gap between prokaryotes and eukaryotes.</title>
        <authorList>
            <person name="Spang A."/>
            <person name="Saw J.H."/>
            <person name="Jorgensen S.L."/>
            <person name="Zaremba-Niedzwiedzka K."/>
            <person name="Martijn J."/>
            <person name="Lind A.E."/>
            <person name="van Eijk R."/>
            <person name="Schleper C."/>
            <person name="Guy L."/>
            <person name="Ettema T.J."/>
        </authorList>
    </citation>
    <scope>NUCLEOTIDE SEQUENCE</scope>
</reference>
<dbReference type="AlphaFoldDB" id="A0A0F9UEZ2"/>
<organism evidence="1">
    <name type="scientific">marine sediment metagenome</name>
    <dbReference type="NCBI Taxonomy" id="412755"/>
    <lineage>
        <taxon>unclassified sequences</taxon>
        <taxon>metagenomes</taxon>
        <taxon>ecological metagenomes</taxon>
    </lineage>
</organism>
<dbReference type="EMBL" id="LAZR01001030">
    <property type="protein sequence ID" value="KKN52198.1"/>
    <property type="molecule type" value="Genomic_DNA"/>
</dbReference>